<organism evidence="1 2">
    <name type="scientific">Necator americanus</name>
    <name type="common">Human hookworm</name>
    <dbReference type="NCBI Taxonomy" id="51031"/>
    <lineage>
        <taxon>Eukaryota</taxon>
        <taxon>Metazoa</taxon>
        <taxon>Ecdysozoa</taxon>
        <taxon>Nematoda</taxon>
        <taxon>Chromadorea</taxon>
        <taxon>Rhabditida</taxon>
        <taxon>Rhabditina</taxon>
        <taxon>Rhabditomorpha</taxon>
        <taxon>Strongyloidea</taxon>
        <taxon>Ancylostomatidae</taxon>
        <taxon>Bunostominae</taxon>
        <taxon>Necator</taxon>
    </lineage>
</organism>
<evidence type="ECO:0008006" key="3">
    <source>
        <dbReference type="Google" id="ProtNLM"/>
    </source>
</evidence>
<evidence type="ECO:0000313" key="2">
    <source>
        <dbReference type="Proteomes" id="UP001303046"/>
    </source>
</evidence>
<protein>
    <recommendedName>
        <fullName evidence="3">Reverse transcriptase domain-containing protein</fullName>
    </recommendedName>
</protein>
<keyword evidence="2" id="KW-1185">Reference proteome</keyword>
<proteinExistence type="predicted"/>
<name>A0ABR1C1Q3_NECAM</name>
<dbReference type="Proteomes" id="UP001303046">
    <property type="component" value="Unassembled WGS sequence"/>
</dbReference>
<reference evidence="1 2" key="1">
    <citation type="submission" date="2023-08" db="EMBL/GenBank/DDBJ databases">
        <title>A Necator americanus chromosomal reference genome.</title>
        <authorList>
            <person name="Ilik V."/>
            <person name="Petrzelkova K.J."/>
            <person name="Pardy F."/>
            <person name="Fuh T."/>
            <person name="Niatou-Singa F.S."/>
            <person name="Gouil Q."/>
            <person name="Baker L."/>
            <person name="Ritchie M.E."/>
            <person name="Jex A.R."/>
            <person name="Gazzola D."/>
            <person name="Li H."/>
            <person name="Toshio Fujiwara R."/>
            <person name="Zhan B."/>
            <person name="Aroian R.V."/>
            <person name="Pafco B."/>
            <person name="Schwarz E.M."/>
        </authorList>
    </citation>
    <scope>NUCLEOTIDE SEQUENCE [LARGE SCALE GENOMIC DNA]</scope>
    <source>
        <strain evidence="1 2">Aroian</strain>
        <tissue evidence="1">Whole animal</tissue>
    </source>
</reference>
<evidence type="ECO:0000313" key="1">
    <source>
        <dbReference type="EMBL" id="KAK6732482.1"/>
    </source>
</evidence>
<dbReference type="EMBL" id="JAVFWL010000002">
    <property type="protein sequence ID" value="KAK6732482.1"/>
    <property type="molecule type" value="Genomic_DNA"/>
</dbReference>
<comment type="caution">
    <text evidence="1">The sequence shown here is derived from an EMBL/GenBank/DDBJ whole genome shotgun (WGS) entry which is preliminary data.</text>
</comment>
<sequence>MKLKRKGPATAPCLTPVTPSNGVVYPVGVRTATDSKMREEPELRRAGVTGVRQGAVAGPFLFNFAIDDIMRRTVDQCPADIVLAPSGCPLTDLDYADNVVAAAYRLRHCPDKYKQMWISSRPRMRIRVDGQLIELVHVYVLLLGLYAEEQRQLR</sequence>
<accession>A0ABR1C1Q3</accession>
<gene>
    <name evidence="1" type="primary">Necator_chrII.g4496</name>
    <name evidence="1" type="ORF">RB195_016704</name>
</gene>